<keyword evidence="1" id="KW-0472">Membrane</keyword>
<feature type="transmembrane region" description="Helical" evidence="1">
    <location>
        <begin position="144"/>
        <end position="164"/>
    </location>
</feature>
<dbReference type="Pfam" id="PF06580">
    <property type="entry name" value="His_kinase"/>
    <property type="match status" value="1"/>
</dbReference>
<evidence type="ECO:0000313" key="3">
    <source>
        <dbReference type="EMBL" id="MDT9002242.1"/>
    </source>
</evidence>
<dbReference type="PANTHER" id="PTHR34220">
    <property type="entry name" value="SENSOR HISTIDINE KINASE YPDA"/>
    <property type="match status" value="1"/>
</dbReference>
<dbReference type="InterPro" id="IPR010559">
    <property type="entry name" value="Sig_transdc_His_kin_internal"/>
</dbReference>
<keyword evidence="3" id="KW-0418">Kinase</keyword>
<evidence type="ECO:0000313" key="4">
    <source>
        <dbReference type="Proteomes" id="UP001246372"/>
    </source>
</evidence>
<dbReference type="InterPro" id="IPR050640">
    <property type="entry name" value="Bact_2-comp_sensor_kinase"/>
</dbReference>
<feature type="transmembrane region" description="Helical" evidence="1">
    <location>
        <begin position="67"/>
        <end position="86"/>
    </location>
</feature>
<keyword evidence="3" id="KW-0808">Transferase</keyword>
<dbReference type="Proteomes" id="UP001246372">
    <property type="component" value="Unassembled WGS sequence"/>
</dbReference>
<dbReference type="Gene3D" id="3.30.565.10">
    <property type="entry name" value="Histidine kinase-like ATPase, C-terminal domain"/>
    <property type="match status" value="1"/>
</dbReference>
<keyword evidence="4" id="KW-1185">Reference proteome</keyword>
<feature type="domain" description="Signal transduction histidine kinase internal region" evidence="2">
    <location>
        <begin position="192"/>
        <end position="271"/>
    </location>
</feature>
<dbReference type="SUPFAM" id="SSF55874">
    <property type="entry name" value="ATPase domain of HSP90 chaperone/DNA topoisomerase II/histidine kinase"/>
    <property type="match status" value="1"/>
</dbReference>
<feature type="transmembrane region" description="Helical" evidence="1">
    <location>
        <begin position="26"/>
        <end position="47"/>
    </location>
</feature>
<dbReference type="EMBL" id="JAVXZY010000014">
    <property type="protein sequence ID" value="MDT9002242.1"/>
    <property type="molecule type" value="Genomic_DNA"/>
</dbReference>
<accession>A0ABU3PJB3</accession>
<sequence length="384" mass="42785">MNPSTAMQNAPTMAVRTTQQAPWAEFVRVLLVNLLVWGLICSLGAAGDYRDGVLSGRSADLLRVWRAWLNGHVPLFVLSVALMLWLPRTGERFIGGHAIAGLYAALALLFFPLHMAYTALPGWLARGGGQSLVSYVLQRDNFSWFLEFAWFSGTFAVVMAVHIWRLGQQRTAELQASREANLALELALERQRLQGMRQQLEPHFIFNALNSISALVRSNEQPVALEGIASLSALLRYALKASAQDAVRLGDEIEFCQDYLDLQQMRYGARLQAAFEGLSPAVERIEVPPLLLQPLIENALRHDLDRHAGTTRLALHFALDGERLRLRVWNSLGERGPANAGLGLGLAHARERLALLYGSRARLDTEESPSHFEVRIDLPIRINE</sequence>
<dbReference type="GO" id="GO:0016301">
    <property type="term" value="F:kinase activity"/>
    <property type="evidence" value="ECO:0007669"/>
    <property type="project" value="UniProtKB-KW"/>
</dbReference>
<organism evidence="3 4">
    <name type="scientific">Roseateles aquae</name>
    <dbReference type="NCBI Taxonomy" id="3077235"/>
    <lineage>
        <taxon>Bacteria</taxon>
        <taxon>Pseudomonadati</taxon>
        <taxon>Pseudomonadota</taxon>
        <taxon>Betaproteobacteria</taxon>
        <taxon>Burkholderiales</taxon>
        <taxon>Sphaerotilaceae</taxon>
        <taxon>Roseateles</taxon>
    </lineage>
</organism>
<keyword evidence="1" id="KW-1133">Transmembrane helix</keyword>
<dbReference type="RefSeq" id="WP_315653140.1">
    <property type="nucleotide sequence ID" value="NZ_JAVXZY010000014.1"/>
</dbReference>
<protein>
    <submittedName>
        <fullName evidence="3">Histidine kinase</fullName>
    </submittedName>
</protein>
<keyword evidence="1" id="KW-0812">Transmembrane</keyword>
<reference evidence="3" key="1">
    <citation type="submission" date="2023-09" db="EMBL/GenBank/DDBJ databases">
        <title>Paucibacter sp. APW11 Genome sequencing and assembly.</title>
        <authorList>
            <person name="Kim I."/>
        </authorList>
    </citation>
    <scope>NUCLEOTIDE SEQUENCE</scope>
    <source>
        <strain evidence="3">APW11</strain>
    </source>
</reference>
<name>A0ABU3PJB3_9BURK</name>
<evidence type="ECO:0000256" key="1">
    <source>
        <dbReference type="SAM" id="Phobius"/>
    </source>
</evidence>
<dbReference type="InterPro" id="IPR036890">
    <property type="entry name" value="HATPase_C_sf"/>
</dbReference>
<comment type="caution">
    <text evidence="3">The sequence shown here is derived from an EMBL/GenBank/DDBJ whole genome shotgun (WGS) entry which is preliminary data.</text>
</comment>
<feature type="transmembrane region" description="Helical" evidence="1">
    <location>
        <begin position="98"/>
        <end position="124"/>
    </location>
</feature>
<gene>
    <name evidence="3" type="ORF">RQP53_23380</name>
</gene>
<evidence type="ECO:0000259" key="2">
    <source>
        <dbReference type="Pfam" id="PF06580"/>
    </source>
</evidence>
<proteinExistence type="predicted"/>
<dbReference type="PANTHER" id="PTHR34220:SF7">
    <property type="entry name" value="SENSOR HISTIDINE KINASE YPDA"/>
    <property type="match status" value="1"/>
</dbReference>